<evidence type="ECO:0000259" key="4">
    <source>
        <dbReference type="PROSITE" id="PS01124"/>
    </source>
</evidence>
<evidence type="ECO:0000313" key="8">
    <source>
        <dbReference type="Proteomes" id="UP000095591"/>
    </source>
</evidence>
<dbReference type="EMBL" id="CYXP01000006">
    <property type="protein sequence ID" value="CUN23367.1"/>
    <property type="molecule type" value="Genomic_DNA"/>
</dbReference>
<dbReference type="Proteomes" id="UP000463337">
    <property type="component" value="Unassembled WGS sequence"/>
</dbReference>
<evidence type="ECO:0000313" key="7">
    <source>
        <dbReference type="EMBL" id="MRY57782.1"/>
    </source>
</evidence>
<organism evidence="5 8">
    <name type="scientific">Parabacteroides distasonis</name>
    <dbReference type="NCBI Taxonomy" id="823"/>
    <lineage>
        <taxon>Bacteria</taxon>
        <taxon>Pseudomonadati</taxon>
        <taxon>Bacteroidota</taxon>
        <taxon>Bacteroidia</taxon>
        <taxon>Bacteroidales</taxon>
        <taxon>Tannerellaceae</taxon>
        <taxon>Parabacteroides</taxon>
    </lineage>
</organism>
<dbReference type="Gene3D" id="1.10.10.60">
    <property type="entry name" value="Homeodomain-like"/>
    <property type="match status" value="1"/>
</dbReference>
<evidence type="ECO:0000256" key="3">
    <source>
        <dbReference type="ARBA" id="ARBA00023163"/>
    </source>
</evidence>
<dbReference type="GeneID" id="93521602"/>
<feature type="domain" description="HTH araC/xylS-type" evidence="4">
    <location>
        <begin position="183"/>
        <end position="281"/>
    </location>
</feature>
<dbReference type="PROSITE" id="PS01124">
    <property type="entry name" value="HTH_ARAC_FAMILY_2"/>
    <property type="match status" value="1"/>
</dbReference>
<keyword evidence="2" id="KW-0238">DNA-binding</keyword>
<keyword evidence="1" id="KW-0805">Transcription regulation</keyword>
<reference evidence="6" key="3">
    <citation type="submission" date="2021-10" db="EMBL/GenBank/DDBJ databases">
        <title>Collection of gut derived symbiotic bacterial strains cultured from healthy donors.</title>
        <authorList>
            <person name="Lin H."/>
            <person name="Littmann E."/>
            <person name="Kohout C."/>
            <person name="Pamer E.G."/>
        </authorList>
    </citation>
    <scope>NUCLEOTIDE SEQUENCE</scope>
    <source>
        <strain evidence="6">DFI.2.94</strain>
    </source>
</reference>
<protein>
    <submittedName>
        <fullName evidence="6">Helix-turn-helix domain-containing protein</fullName>
    </submittedName>
    <submittedName>
        <fullName evidence="5">Regulatory protein soxS</fullName>
    </submittedName>
</protein>
<reference evidence="7 9" key="2">
    <citation type="journal article" date="2019" name="Nat. Med.">
        <title>A library of human gut bacterial isolates paired with longitudinal multiomics data enables mechanistic microbiome research.</title>
        <authorList>
            <person name="Poyet M."/>
            <person name="Groussin M."/>
            <person name="Gibbons S.M."/>
            <person name="Avila-Pacheco J."/>
            <person name="Jiang X."/>
            <person name="Kearney S.M."/>
            <person name="Perrotta A.R."/>
            <person name="Berdy B."/>
            <person name="Zhao S."/>
            <person name="Lieberman T.D."/>
            <person name="Swanson P.K."/>
            <person name="Smith M."/>
            <person name="Roesemann S."/>
            <person name="Alexander J.E."/>
            <person name="Rich S.A."/>
            <person name="Livny J."/>
            <person name="Vlamakis H."/>
            <person name="Clish C."/>
            <person name="Bullock K."/>
            <person name="Deik A."/>
            <person name="Scott J."/>
            <person name="Pierce K.A."/>
            <person name="Xavier R.J."/>
            <person name="Alm E.J."/>
        </authorList>
    </citation>
    <scope>NUCLEOTIDE SEQUENCE [LARGE SCALE GENOMIC DNA]</scope>
    <source>
        <strain evidence="7 9">BIOML-A41</strain>
    </source>
</reference>
<evidence type="ECO:0000313" key="6">
    <source>
        <dbReference type="EMBL" id="MCB6516857.1"/>
    </source>
</evidence>
<dbReference type="PANTHER" id="PTHR43280">
    <property type="entry name" value="ARAC-FAMILY TRANSCRIPTIONAL REGULATOR"/>
    <property type="match status" value="1"/>
</dbReference>
<dbReference type="Proteomes" id="UP000095591">
    <property type="component" value="Unassembled WGS sequence"/>
</dbReference>
<evidence type="ECO:0000256" key="2">
    <source>
        <dbReference type="ARBA" id="ARBA00023125"/>
    </source>
</evidence>
<proteinExistence type="predicted"/>
<dbReference type="InterPro" id="IPR020449">
    <property type="entry name" value="Tscrpt_reg_AraC-type_HTH"/>
</dbReference>
<dbReference type="GO" id="GO:0043565">
    <property type="term" value="F:sequence-specific DNA binding"/>
    <property type="evidence" value="ECO:0007669"/>
    <property type="project" value="InterPro"/>
</dbReference>
<dbReference type="RefSeq" id="WP_005862871.1">
    <property type="nucleotide sequence ID" value="NZ_AP019729.1"/>
</dbReference>
<dbReference type="AlphaFoldDB" id="A0A173VAS1"/>
<dbReference type="InterPro" id="IPR018060">
    <property type="entry name" value="HTH_AraC"/>
</dbReference>
<dbReference type="GO" id="GO:0003700">
    <property type="term" value="F:DNA-binding transcription factor activity"/>
    <property type="evidence" value="ECO:0007669"/>
    <property type="project" value="InterPro"/>
</dbReference>
<dbReference type="Proteomes" id="UP001198806">
    <property type="component" value="Unassembled WGS sequence"/>
</dbReference>
<evidence type="ECO:0000256" key="1">
    <source>
        <dbReference type="ARBA" id="ARBA00023015"/>
    </source>
</evidence>
<sequence>MDKQFLCLDSPTDFMVGKYISADELKEFINIPCKIKAGVFILCMEGQIRSTINMSELTTSKLNVVTLLPNSRIQIHEISPDILIYFIAFSFDFMCYTNFIKSTMGYLLMIYRYPIIKISQNRANLITNFYELLYQYAVYPDILNNKEMIKAIFMMCSQGIIEIYSKIYPLEKQELTRPLQIYQEFLNMVLRYYTKEHNVSFYAEKLGLTFSYFSTSIKKAIGETPQEILTQTIIIDAKAQLKGTNREIKNIAMDLGFNNLSFFNKFFRRNVGMTPQEYRGKSYTYSCYQKTSD</sequence>
<dbReference type="PRINTS" id="PR00032">
    <property type="entry name" value="HTHARAC"/>
</dbReference>
<keyword evidence="3" id="KW-0804">Transcription</keyword>
<evidence type="ECO:0000313" key="5">
    <source>
        <dbReference type="EMBL" id="CUN23367.1"/>
    </source>
</evidence>
<dbReference type="EMBL" id="WKLT01000005">
    <property type="protein sequence ID" value="MRY57782.1"/>
    <property type="molecule type" value="Genomic_DNA"/>
</dbReference>
<gene>
    <name evidence="5" type="primary">soxS_2</name>
    <name evidence="5" type="ORF">ERS852429_02749</name>
    <name evidence="7" type="ORF">GKD59_07620</name>
    <name evidence="6" type="ORF">LI194_03490</name>
</gene>
<dbReference type="SMART" id="SM00342">
    <property type="entry name" value="HTH_ARAC"/>
    <property type="match status" value="1"/>
</dbReference>
<evidence type="ECO:0000313" key="9">
    <source>
        <dbReference type="Proteomes" id="UP000463337"/>
    </source>
</evidence>
<dbReference type="EMBL" id="JAJCNI010000003">
    <property type="protein sequence ID" value="MCB6516857.1"/>
    <property type="molecule type" value="Genomic_DNA"/>
</dbReference>
<name>A0A173VAS1_PARDI</name>
<dbReference type="Pfam" id="PF12833">
    <property type="entry name" value="HTH_18"/>
    <property type="match status" value="1"/>
</dbReference>
<dbReference type="SUPFAM" id="SSF46689">
    <property type="entry name" value="Homeodomain-like"/>
    <property type="match status" value="1"/>
</dbReference>
<dbReference type="InterPro" id="IPR009057">
    <property type="entry name" value="Homeodomain-like_sf"/>
</dbReference>
<dbReference type="PANTHER" id="PTHR43280:SF32">
    <property type="entry name" value="TRANSCRIPTIONAL REGULATORY PROTEIN"/>
    <property type="match status" value="1"/>
</dbReference>
<accession>A0A173VAS1</accession>
<reference evidence="5 8" key="1">
    <citation type="submission" date="2015-09" db="EMBL/GenBank/DDBJ databases">
        <authorList>
            <consortium name="Pathogen Informatics"/>
        </authorList>
    </citation>
    <scope>NUCLEOTIDE SEQUENCE [LARGE SCALE GENOMIC DNA]</scope>
    <source>
        <strain evidence="5 8">2789STDY5608872</strain>
    </source>
</reference>